<accession>A0A0D9YYV6</accession>
<reference evidence="1" key="2">
    <citation type="submission" date="2018-05" db="EMBL/GenBank/DDBJ databases">
        <title>OgluRS3 (Oryza glumaepatula Reference Sequence Version 3).</title>
        <authorList>
            <person name="Zhang J."/>
            <person name="Kudrna D."/>
            <person name="Lee S."/>
            <person name="Talag J."/>
            <person name="Welchert J."/>
            <person name="Wing R.A."/>
        </authorList>
    </citation>
    <scope>NUCLEOTIDE SEQUENCE [LARGE SCALE GENOMIC DNA]</scope>
</reference>
<organism evidence="1">
    <name type="scientific">Oryza glumipatula</name>
    <dbReference type="NCBI Taxonomy" id="40148"/>
    <lineage>
        <taxon>Eukaryota</taxon>
        <taxon>Viridiplantae</taxon>
        <taxon>Streptophyta</taxon>
        <taxon>Embryophyta</taxon>
        <taxon>Tracheophyta</taxon>
        <taxon>Spermatophyta</taxon>
        <taxon>Magnoliopsida</taxon>
        <taxon>Liliopsida</taxon>
        <taxon>Poales</taxon>
        <taxon>Poaceae</taxon>
        <taxon>BOP clade</taxon>
        <taxon>Oryzoideae</taxon>
        <taxon>Oryzeae</taxon>
        <taxon>Oryzinae</taxon>
        <taxon>Oryza</taxon>
    </lineage>
</organism>
<evidence type="ECO:0000313" key="1">
    <source>
        <dbReference type="EnsemblPlants" id="OGLUM02G34930.1"/>
    </source>
</evidence>
<sequence>MAHNPYVPFDPQLIDTDRPRWPVLLLVRGGHRRGAVSCHGAHQLAGYRTGATLANPLAFLRLRRGATEAT</sequence>
<name>A0A0D9YYV6_9ORYZ</name>
<dbReference type="EnsemblPlants" id="OGLUM02G34930.1">
    <property type="protein sequence ID" value="OGLUM02G34930.1"/>
    <property type="gene ID" value="OGLUM02G34930"/>
</dbReference>
<keyword evidence="2" id="KW-1185">Reference proteome</keyword>
<protein>
    <submittedName>
        <fullName evidence="1">Uncharacterized protein</fullName>
    </submittedName>
</protein>
<proteinExistence type="predicted"/>
<evidence type="ECO:0000313" key="2">
    <source>
        <dbReference type="Proteomes" id="UP000026961"/>
    </source>
</evidence>
<dbReference type="AlphaFoldDB" id="A0A0D9YYV6"/>
<reference evidence="1" key="1">
    <citation type="submission" date="2015-04" db="UniProtKB">
        <authorList>
            <consortium name="EnsemblPlants"/>
        </authorList>
    </citation>
    <scope>IDENTIFICATION</scope>
</reference>
<dbReference type="HOGENOM" id="CLU_2761897_0_0_1"/>
<dbReference type="Gramene" id="OGLUM02G34930.1">
    <property type="protein sequence ID" value="OGLUM02G34930.1"/>
    <property type="gene ID" value="OGLUM02G34930"/>
</dbReference>
<dbReference type="Proteomes" id="UP000026961">
    <property type="component" value="Chromosome 2"/>
</dbReference>